<feature type="transmembrane region" description="Helical" evidence="5">
    <location>
        <begin position="439"/>
        <end position="464"/>
    </location>
</feature>
<feature type="transmembrane region" description="Helical" evidence="5">
    <location>
        <begin position="32"/>
        <end position="52"/>
    </location>
</feature>
<evidence type="ECO:0000256" key="4">
    <source>
        <dbReference type="ARBA" id="ARBA00023136"/>
    </source>
</evidence>
<name>A0A9W8L2E8_9FUNG</name>
<keyword evidence="2 5" id="KW-0812">Transmembrane</keyword>
<dbReference type="GO" id="GO:0004930">
    <property type="term" value="F:G protein-coupled receptor activity"/>
    <property type="evidence" value="ECO:0007669"/>
    <property type="project" value="TreeGrafter"/>
</dbReference>
<proteinExistence type="predicted"/>
<keyword evidence="3 5" id="KW-1133">Transmembrane helix</keyword>
<protein>
    <submittedName>
        <fullName evidence="6">Uncharacterized protein</fullName>
    </submittedName>
</protein>
<reference evidence="6" key="1">
    <citation type="submission" date="2022-07" db="EMBL/GenBank/DDBJ databases">
        <title>Phylogenomic reconstructions and comparative analyses of Kickxellomycotina fungi.</title>
        <authorList>
            <person name="Reynolds N.K."/>
            <person name="Stajich J.E."/>
            <person name="Barry K."/>
            <person name="Grigoriev I.V."/>
            <person name="Crous P."/>
            <person name="Smith M.E."/>
        </authorList>
    </citation>
    <scope>NUCLEOTIDE SEQUENCE</scope>
    <source>
        <strain evidence="6">CBS 109367</strain>
    </source>
</reference>
<evidence type="ECO:0000256" key="3">
    <source>
        <dbReference type="ARBA" id="ARBA00022989"/>
    </source>
</evidence>
<comment type="subcellular location">
    <subcellularLocation>
        <location evidence="1">Membrane</location>
        <topology evidence="1">Multi-pass membrane protein</topology>
    </subcellularLocation>
</comment>
<evidence type="ECO:0000313" key="6">
    <source>
        <dbReference type="EMBL" id="KAJ2684734.1"/>
    </source>
</evidence>
<dbReference type="PANTHER" id="PTHR23112">
    <property type="entry name" value="G PROTEIN-COUPLED RECEPTOR 157-RELATED"/>
    <property type="match status" value="1"/>
</dbReference>
<organism evidence="6 7">
    <name type="scientific">Coemansia spiralis</name>
    <dbReference type="NCBI Taxonomy" id="417178"/>
    <lineage>
        <taxon>Eukaryota</taxon>
        <taxon>Fungi</taxon>
        <taxon>Fungi incertae sedis</taxon>
        <taxon>Zoopagomycota</taxon>
        <taxon>Kickxellomycotina</taxon>
        <taxon>Kickxellomycetes</taxon>
        <taxon>Kickxellales</taxon>
        <taxon>Kickxellaceae</taxon>
        <taxon>Coemansia</taxon>
    </lineage>
</organism>
<dbReference type="GO" id="GO:0007189">
    <property type="term" value="P:adenylate cyclase-activating G protein-coupled receptor signaling pathway"/>
    <property type="evidence" value="ECO:0007669"/>
    <property type="project" value="TreeGrafter"/>
</dbReference>
<accession>A0A9W8L2E8</accession>
<keyword evidence="7" id="KW-1185">Reference proteome</keyword>
<gene>
    <name evidence="6" type="ORF">IWW39_004731</name>
</gene>
<evidence type="ECO:0000256" key="2">
    <source>
        <dbReference type="ARBA" id="ARBA00022692"/>
    </source>
</evidence>
<comment type="caution">
    <text evidence="6">The sequence shown here is derived from an EMBL/GenBank/DDBJ whole genome shotgun (WGS) entry which is preliminary data.</text>
</comment>
<dbReference type="Proteomes" id="UP001151516">
    <property type="component" value="Unassembled WGS sequence"/>
</dbReference>
<sequence>MAITALISASFFLIYGRIASSAGCTISGMIEYWSQQAVDVCMVIITAAVFASTRYPNQWSAQRHWIQTSMAPVLGIIVFLPLVMTVIVQIIWRFRSTEFAYCWIPRTPVHARWLAVDGWRLLTILVIVIVFLRIAFRSISQKPPTADDCRRFSAIDSTPVSIDGRGLFSQSMHNVHRWAWSKLGLTPASPVEEARQGRSYYDTFKRSFVLNIVRRLFLTVDIPSPTLPESIFNHCGSDQRSITHCDRLSARSVETSCHWTSSSVERPPDSLFALKRWCSALSRLVARPSSQLVMGHSLRRSHTAPVLTSDGMGLCSCVFKRPSPQPGIQSRNQTLTASPPPCTCYSQPQIPRSISVKRRHDSPPSPFRCRDLSTLDIYSQGPFSEYSESARIVEIETVEKLVSLEDGHWTKVVEKCRDDRSKHASDSDIRRAPRISRMYVYPLAYLLVWLPSVAYNVLSTFVYFTGFQSRGFHARGIDMGRLPAHWTPGDNMNRMWPYYQRLTAGVWGSEQLGWLAILQSLHMLSGAVDALLFWLTE</sequence>
<keyword evidence="4 5" id="KW-0472">Membrane</keyword>
<dbReference type="EMBL" id="JANBTX010000191">
    <property type="protein sequence ID" value="KAJ2684734.1"/>
    <property type="molecule type" value="Genomic_DNA"/>
</dbReference>
<dbReference type="GO" id="GO:0005886">
    <property type="term" value="C:plasma membrane"/>
    <property type="evidence" value="ECO:0007669"/>
    <property type="project" value="TreeGrafter"/>
</dbReference>
<feature type="transmembrane region" description="Helical" evidence="5">
    <location>
        <begin position="512"/>
        <end position="535"/>
    </location>
</feature>
<evidence type="ECO:0000313" key="7">
    <source>
        <dbReference type="Proteomes" id="UP001151516"/>
    </source>
</evidence>
<evidence type="ECO:0000256" key="1">
    <source>
        <dbReference type="ARBA" id="ARBA00004141"/>
    </source>
</evidence>
<dbReference type="OrthoDB" id="5592134at2759"/>
<dbReference type="AlphaFoldDB" id="A0A9W8L2E8"/>
<evidence type="ECO:0000256" key="5">
    <source>
        <dbReference type="SAM" id="Phobius"/>
    </source>
</evidence>
<dbReference type="PANTHER" id="PTHR23112:SF0">
    <property type="entry name" value="TRANSMEMBRANE PROTEIN 116"/>
    <property type="match status" value="1"/>
</dbReference>
<feature type="transmembrane region" description="Helical" evidence="5">
    <location>
        <begin position="73"/>
        <end position="92"/>
    </location>
</feature>
<feature type="transmembrane region" description="Helical" evidence="5">
    <location>
        <begin position="118"/>
        <end position="136"/>
    </location>
</feature>